<dbReference type="PROSITE" id="PS00087">
    <property type="entry name" value="SOD_CU_ZN_1"/>
    <property type="match status" value="1"/>
</dbReference>
<dbReference type="InterPro" id="IPR001424">
    <property type="entry name" value="SOD_Cu_Zn_dom"/>
</dbReference>
<dbReference type="InterPro" id="IPR024134">
    <property type="entry name" value="SOD_Cu/Zn_/chaperone"/>
</dbReference>
<evidence type="ECO:0000259" key="2">
    <source>
        <dbReference type="Pfam" id="PF00080"/>
    </source>
</evidence>
<dbReference type="InterPro" id="IPR036423">
    <property type="entry name" value="SOD-like_Cu/Zn_dom_sf"/>
</dbReference>
<dbReference type="NCBIfam" id="NF047632">
    <property type="entry name" value="SodCCaul"/>
    <property type="match status" value="1"/>
</dbReference>
<dbReference type="eggNOG" id="COG2032">
    <property type="taxonomic scope" value="Bacteria"/>
</dbReference>
<dbReference type="GO" id="GO:0005507">
    <property type="term" value="F:copper ion binding"/>
    <property type="evidence" value="ECO:0007669"/>
    <property type="project" value="InterPro"/>
</dbReference>
<accession>A0A060QJ77</accession>
<dbReference type="CDD" id="cd00305">
    <property type="entry name" value="Cu-Zn_Superoxide_Dismutase"/>
    <property type="match status" value="1"/>
</dbReference>
<comment type="similarity">
    <text evidence="1">Belongs to the Cu-Zn superoxide dismutase family.</text>
</comment>
<feature type="domain" description="Superoxide dismutase copper/zinc binding" evidence="2">
    <location>
        <begin position="85"/>
        <end position="218"/>
    </location>
</feature>
<reference evidence="3 4" key="1">
    <citation type="journal article" date="2014" name="Genome Biol. Evol.">
        <title>Acetic acid bacteria genomes reveal functional traits for adaptation to life in insect guts.</title>
        <authorList>
            <person name="Chouaia B."/>
            <person name="Gaiarsa S."/>
            <person name="Crotti E."/>
            <person name="Comandatore F."/>
            <person name="Degli Esposti M."/>
            <person name="Ricci I."/>
            <person name="Alma A."/>
            <person name="Favia G."/>
            <person name="Bandi C."/>
            <person name="Daffonchio D."/>
        </authorList>
    </citation>
    <scope>NUCLEOTIDE SEQUENCE [LARGE SCALE GENOMIC DNA]</scope>
    <source>
        <strain evidence="3 4">SF2.1</strain>
    </source>
</reference>
<dbReference type="InterPro" id="IPR018152">
    <property type="entry name" value="SOD_Cu/Zn_BS"/>
</dbReference>
<dbReference type="GO" id="GO:0004784">
    <property type="term" value="F:superoxide dismutase activity"/>
    <property type="evidence" value="ECO:0007669"/>
    <property type="project" value="UniProtKB-EC"/>
</dbReference>
<protein>
    <submittedName>
        <fullName evidence="3">Superoxide dismutase [Cu-Zn]</fullName>
        <ecNumber evidence="3">1.15.1.1</ecNumber>
    </submittedName>
</protein>
<proteinExistence type="inferred from homology"/>
<evidence type="ECO:0000256" key="1">
    <source>
        <dbReference type="ARBA" id="ARBA00010457"/>
    </source>
</evidence>
<evidence type="ECO:0000313" key="3">
    <source>
        <dbReference type="EMBL" id="CDG38842.1"/>
    </source>
</evidence>
<dbReference type="Gene3D" id="2.60.40.200">
    <property type="entry name" value="Superoxide dismutase, copper/zinc binding domain"/>
    <property type="match status" value="1"/>
</dbReference>
<gene>
    <name evidence="3" type="ORF">ASAP_0797</name>
</gene>
<dbReference type="EMBL" id="CBLX010000004">
    <property type="protein sequence ID" value="CDG38842.1"/>
    <property type="molecule type" value="Genomic_DNA"/>
</dbReference>
<dbReference type="SUPFAM" id="SSF49329">
    <property type="entry name" value="Cu,Zn superoxide dismutase-like"/>
    <property type="match status" value="1"/>
</dbReference>
<dbReference type="EC" id="1.15.1.1" evidence="3"/>
<sequence>MLRSGLNSGKLSVSRPEPFPAVIRFGAAAFSSTSRSDLMRHAMNKMLSVFLLGGAVIALSPAGLSRTQAADSAKGTLLGTDGKAHGTVSVTEAPRGVLLHITAQGLAPGWHGMHFHEKGSCTPPKFTSAGGHVHAVTPVVHGLLTPNANDAGDLPNLYVAPDGTATVELYSTLVSLHGAGERPALKDADGAALIIHTSPDDYTTQPIGGAGARIACAVLD</sequence>
<keyword evidence="3" id="KW-0560">Oxidoreductase</keyword>
<dbReference type="AlphaFoldDB" id="A0A060QJ77"/>
<comment type="caution">
    <text evidence="3">The sequence shown here is derived from an EMBL/GenBank/DDBJ whole genome shotgun (WGS) entry which is preliminary data.</text>
</comment>
<dbReference type="Pfam" id="PF00080">
    <property type="entry name" value="Sod_Cu"/>
    <property type="match status" value="1"/>
</dbReference>
<name>A0A060QJ77_9PROT</name>
<reference evidence="3 4" key="2">
    <citation type="journal article" date="2014" name="PLoS ONE">
        <title>Evolution of mitochondria reconstructed from the energy metabolism of living bacteria.</title>
        <authorList>
            <person name="Degli Esposti M."/>
            <person name="Chouaia B."/>
            <person name="Comandatore F."/>
            <person name="Crotti E."/>
            <person name="Sassera D."/>
            <person name="Lievens P.M."/>
            <person name="Daffonchio D."/>
            <person name="Bandi C."/>
        </authorList>
    </citation>
    <scope>NUCLEOTIDE SEQUENCE [LARGE SCALE GENOMIC DNA]</scope>
    <source>
        <strain evidence="3 4">SF2.1</strain>
    </source>
</reference>
<dbReference type="PANTHER" id="PTHR10003">
    <property type="entry name" value="SUPEROXIDE DISMUTASE CU-ZN -RELATED"/>
    <property type="match status" value="1"/>
</dbReference>
<evidence type="ECO:0000313" key="4">
    <source>
        <dbReference type="Proteomes" id="UP000027583"/>
    </source>
</evidence>
<dbReference type="Proteomes" id="UP000027583">
    <property type="component" value="Unassembled WGS sequence"/>
</dbReference>
<organism evidence="3 4">
    <name type="scientific">Asaia bogorensis</name>
    <dbReference type="NCBI Taxonomy" id="91915"/>
    <lineage>
        <taxon>Bacteria</taxon>
        <taxon>Pseudomonadati</taxon>
        <taxon>Pseudomonadota</taxon>
        <taxon>Alphaproteobacteria</taxon>
        <taxon>Acetobacterales</taxon>
        <taxon>Acetobacteraceae</taxon>
        <taxon>Asaia</taxon>
    </lineage>
</organism>